<evidence type="ECO:0000313" key="1">
    <source>
        <dbReference type="Proteomes" id="UP000036681"/>
    </source>
</evidence>
<sequence>MSSRNVYGPLDGRIFRAHREKLDALSFGEVMAIFEAAEEDDTPNSRRTWVPPRLRKGFRQLRAYNNKAFGLLHLLLPAG</sequence>
<proteinExistence type="predicted"/>
<keyword evidence="1" id="KW-1185">Reference proteome</keyword>
<dbReference type="WBParaSite" id="ALUE_0000410501-mRNA-1">
    <property type="protein sequence ID" value="ALUE_0000410501-mRNA-1"/>
    <property type="gene ID" value="ALUE_0000410501"/>
</dbReference>
<accession>A0A0M3HQ23</accession>
<name>A0A0M3HQ23_ASCLU</name>
<dbReference type="Proteomes" id="UP000036681">
    <property type="component" value="Unplaced"/>
</dbReference>
<protein>
    <submittedName>
        <fullName evidence="2">Transposase</fullName>
    </submittedName>
</protein>
<organism evidence="1 2">
    <name type="scientific">Ascaris lumbricoides</name>
    <name type="common">Giant roundworm</name>
    <dbReference type="NCBI Taxonomy" id="6252"/>
    <lineage>
        <taxon>Eukaryota</taxon>
        <taxon>Metazoa</taxon>
        <taxon>Ecdysozoa</taxon>
        <taxon>Nematoda</taxon>
        <taxon>Chromadorea</taxon>
        <taxon>Rhabditida</taxon>
        <taxon>Spirurina</taxon>
        <taxon>Ascaridomorpha</taxon>
        <taxon>Ascaridoidea</taxon>
        <taxon>Ascarididae</taxon>
        <taxon>Ascaris</taxon>
    </lineage>
</organism>
<dbReference type="AlphaFoldDB" id="A0A0M3HQ23"/>
<reference evidence="2" key="1">
    <citation type="submission" date="2017-02" db="UniProtKB">
        <authorList>
            <consortium name="WormBaseParasite"/>
        </authorList>
    </citation>
    <scope>IDENTIFICATION</scope>
</reference>
<evidence type="ECO:0000313" key="2">
    <source>
        <dbReference type="WBParaSite" id="ALUE_0000410501-mRNA-1"/>
    </source>
</evidence>